<evidence type="ECO:0000313" key="2">
    <source>
        <dbReference type="Proteomes" id="UP001322481"/>
    </source>
</evidence>
<sequence>MPLDAKTIRTRVAKELHVRLGQRWFEPASAKLLIASTDNLTEFSIELDCSTDHRYGAYDCELAGVIKWKKFAKLWRDFDAWYETKDPSSAQFQTRSARKLNHVFLRKGFNAIGGDFQPPSRGVFWVANEQELDAFIAQCVADLDGKVGAWIKRWFAWTSALDVMDGNSQLCGAWRDTAYYCLLEQVHGREAACKWIDGIDATGWPGLLAAQVEYLQSQVCGAGAAQA</sequence>
<proteinExistence type="predicted"/>
<protein>
    <recommendedName>
        <fullName evidence="3">DUF4304 domain-containing protein</fullName>
    </recommendedName>
</protein>
<evidence type="ECO:0000313" key="1">
    <source>
        <dbReference type="EMBL" id="WQC00511.1"/>
    </source>
</evidence>
<accession>A0ABZ0VVX4</accession>
<dbReference type="RefSeq" id="WP_284272770.1">
    <property type="nucleotide sequence ID" value="NZ_BSNY01000023.1"/>
</dbReference>
<dbReference type="EMBL" id="CP139858">
    <property type="protein sequence ID" value="WQC00511.1"/>
    <property type="molecule type" value="Genomic_DNA"/>
</dbReference>
<name>A0ABZ0VVX4_9HYPH</name>
<keyword evidence="2" id="KW-1185">Reference proteome</keyword>
<reference evidence="1 2" key="1">
    <citation type="submission" date="2023-11" db="EMBL/GenBank/DDBJ databases">
        <authorList>
            <person name="Panchal A.K."/>
            <person name="Meaney J.S."/>
            <person name="Karas B.J."/>
            <person name="diCenzo G.C."/>
        </authorList>
    </citation>
    <scope>NUCLEOTIDE SEQUENCE [LARGE SCALE GENOMIC DNA]</scope>
    <source>
        <strain evidence="1 2">NZP2235</strain>
    </source>
</reference>
<organism evidence="1 2">
    <name type="scientific">Mesorhizobium huakuii</name>
    <dbReference type="NCBI Taxonomy" id="28104"/>
    <lineage>
        <taxon>Bacteria</taxon>
        <taxon>Pseudomonadati</taxon>
        <taxon>Pseudomonadota</taxon>
        <taxon>Alphaproteobacteria</taxon>
        <taxon>Hyphomicrobiales</taxon>
        <taxon>Phyllobacteriaceae</taxon>
        <taxon>Mesorhizobium</taxon>
    </lineage>
</organism>
<gene>
    <name evidence="1" type="ORF">U0R22_004718</name>
</gene>
<dbReference type="Proteomes" id="UP001322481">
    <property type="component" value="Chromosome"/>
</dbReference>
<evidence type="ECO:0008006" key="3">
    <source>
        <dbReference type="Google" id="ProtNLM"/>
    </source>
</evidence>